<dbReference type="EMBL" id="JACGWJ010000032">
    <property type="protein sequence ID" value="KAL0297739.1"/>
    <property type="molecule type" value="Genomic_DNA"/>
</dbReference>
<comment type="caution">
    <text evidence="1">The sequence shown here is derived from an EMBL/GenBank/DDBJ whole genome shotgun (WGS) entry which is preliminary data.</text>
</comment>
<reference evidence="1" key="1">
    <citation type="submission" date="2020-06" db="EMBL/GenBank/DDBJ databases">
        <authorList>
            <person name="Li T."/>
            <person name="Hu X."/>
            <person name="Zhang T."/>
            <person name="Song X."/>
            <person name="Zhang H."/>
            <person name="Dai N."/>
            <person name="Sheng W."/>
            <person name="Hou X."/>
            <person name="Wei L."/>
        </authorList>
    </citation>
    <scope>NUCLEOTIDE SEQUENCE</scope>
    <source>
        <strain evidence="1">G02</strain>
        <tissue evidence="1">Leaf</tissue>
    </source>
</reference>
<proteinExistence type="predicted"/>
<protein>
    <submittedName>
        <fullName evidence="1">Uncharacterized protein</fullName>
    </submittedName>
</protein>
<sequence length="91" mass="10205">MDVCHESNFAAISALQLHIPSSQQTLPSLPVAPFPELESILSPPKIHLQLFDGENPLDRIFHAEQFFEYYAVPLDSRLHHISCYMTGDALG</sequence>
<dbReference type="AlphaFoldDB" id="A0AAW2JT09"/>
<organism evidence="1">
    <name type="scientific">Sesamum radiatum</name>
    <name type="common">Black benniseed</name>
    <dbReference type="NCBI Taxonomy" id="300843"/>
    <lineage>
        <taxon>Eukaryota</taxon>
        <taxon>Viridiplantae</taxon>
        <taxon>Streptophyta</taxon>
        <taxon>Embryophyta</taxon>
        <taxon>Tracheophyta</taxon>
        <taxon>Spermatophyta</taxon>
        <taxon>Magnoliopsida</taxon>
        <taxon>eudicotyledons</taxon>
        <taxon>Gunneridae</taxon>
        <taxon>Pentapetalae</taxon>
        <taxon>asterids</taxon>
        <taxon>lamiids</taxon>
        <taxon>Lamiales</taxon>
        <taxon>Pedaliaceae</taxon>
        <taxon>Sesamum</taxon>
    </lineage>
</organism>
<name>A0AAW2JT09_SESRA</name>
<gene>
    <name evidence="1" type="ORF">Sradi_6826000</name>
</gene>
<accession>A0AAW2JT09</accession>
<reference evidence="1" key="2">
    <citation type="journal article" date="2024" name="Plant">
        <title>Genomic evolution and insights into agronomic trait innovations of Sesamum species.</title>
        <authorList>
            <person name="Miao H."/>
            <person name="Wang L."/>
            <person name="Qu L."/>
            <person name="Liu H."/>
            <person name="Sun Y."/>
            <person name="Le M."/>
            <person name="Wang Q."/>
            <person name="Wei S."/>
            <person name="Zheng Y."/>
            <person name="Lin W."/>
            <person name="Duan Y."/>
            <person name="Cao H."/>
            <person name="Xiong S."/>
            <person name="Wang X."/>
            <person name="Wei L."/>
            <person name="Li C."/>
            <person name="Ma Q."/>
            <person name="Ju M."/>
            <person name="Zhao R."/>
            <person name="Li G."/>
            <person name="Mu C."/>
            <person name="Tian Q."/>
            <person name="Mei H."/>
            <person name="Zhang T."/>
            <person name="Gao T."/>
            <person name="Zhang H."/>
        </authorList>
    </citation>
    <scope>NUCLEOTIDE SEQUENCE</scope>
    <source>
        <strain evidence="1">G02</strain>
    </source>
</reference>
<evidence type="ECO:0000313" key="1">
    <source>
        <dbReference type="EMBL" id="KAL0297739.1"/>
    </source>
</evidence>